<dbReference type="InterPro" id="IPR001584">
    <property type="entry name" value="Integrase_cat-core"/>
</dbReference>
<feature type="domain" description="Integrase catalytic" evidence="2">
    <location>
        <begin position="289"/>
        <end position="514"/>
    </location>
</feature>
<proteinExistence type="predicted"/>
<keyword evidence="4" id="KW-1185">Reference proteome</keyword>
<dbReference type="Gene3D" id="3.30.420.10">
    <property type="entry name" value="Ribonuclease H-like superfamily/Ribonuclease H"/>
    <property type="match status" value="1"/>
</dbReference>
<dbReference type="SUPFAM" id="SSF53098">
    <property type="entry name" value="Ribonuclease H-like"/>
    <property type="match status" value="1"/>
</dbReference>
<evidence type="ECO:0000256" key="1">
    <source>
        <dbReference type="SAM" id="MobiDB-lite"/>
    </source>
</evidence>
<gene>
    <name evidence="3" type="ORF">OM960_18595</name>
</gene>
<dbReference type="EMBL" id="JAPDOG010000021">
    <property type="protein sequence ID" value="MCW3783552.1"/>
    <property type="molecule type" value="Genomic_DNA"/>
</dbReference>
<comment type="caution">
    <text evidence="3">The sequence shown here is derived from an EMBL/GenBank/DDBJ whole genome shotgun (WGS) entry which is preliminary data.</text>
</comment>
<evidence type="ECO:0000313" key="4">
    <source>
        <dbReference type="Proteomes" id="UP001207582"/>
    </source>
</evidence>
<dbReference type="PROSITE" id="PS50994">
    <property type="entry name" value="INTEGRASE"/>
    <property type="match status" value="1"/>
</dbReference>
<dbReference type="InterPro" id="IPR036397">
    <property type="entry name" value="RNaseH_sf"/>
</dbReference>
<protein>
    <submittedName>
        <fullName evidence="3">Mu transposase C-terminal domain-containing protein</fullName>
    </submittedName>
</protein>
<dbReference type="InterPro" id="IPR015378">
    <property type="entry name" value="Transposase-like_Mu_C"/>
</dbReference>
<dbReference type="RefSeq" id="WP_264772997.1">
    <property type="nucleotide sequence ID" value="NZ_JAPDOG010000021.1"/>
</dbReference>
<reference evidence="3 4" key="1">
    <citation type="submission" date="2022-10" db="EMBL/GenBank/DDBJ databases">
        <title>Defluviimonas sp. CAU 1641 isolated from mud.</title>
        <authorList>
            <person name="Kim W."/>
        </authorList>
    </citation>
    <scope>NUCLEOTIDE SEQUENCE [LARGE SCALE GENOMIC DNA]</scope>
    <source>
        <strain evidence="3 4">CAU 1641</strain>
    </source>
</reference>
<dbReference type="Pfam" id="PF09299">
    <property type="entry name" value="Mu-transpos_C"/>
    <property type="match status" value="1"/>
</dbReference>
<feature type="compositionally biased region" description="Basic residues" evidence="1">
    <location>
        <begin position="707"/>
        <end position="720"/>
    </location>
</feature>
<sequence length="748" mass="84410">MSTHFAPPVRYRFNPDDRLEYQGVDWRVIAQNLQVTTLSQVMAPQITEVIDHGVMSRAVATGKVRIHDEYYAPKHVSKRLQSRDMLMSTTPIKTLRAAVAKEACVLAYREMRTRPENPVPYGDEHIRKGSANSNELFLLARAKFTELTGKVGSARFGIGDVGIDNPPGARSLRQWTKLYDLDGLHGLLDRRCQSGNRTNHYSSEVRAHLEIFVEKQINMEMYHETLIIEAVTQEFAKLNRSRAAEDPPRPALDVPKRDMIRRTIAEVEPFIKDLRRYGADYVKNKRAPIGMGPQTSRAGEEIEIDEWEADLFVVLKDSGILELLSEKEREDFGLTGKPVRVWIGAAMCRYSRAFLGLQVSFTATTRNALRTLEMVTMPKNHLAGAVQALCPWDMHCVPEVIYTDAGPAYRSLEFRCAALDLGCTVLRGPGKTPRLKGRVERLFGTIVTRLVSRFPGKTFSNIFQRGDYPSEARATLRLESFIQVLIRWIVDDYHDRPRHSLGKKSPAELWETSVRHTGVRPLDRRKSWWVFGVPLKRKLHATGLRVFNIDYQDADLQRWANRNRTTTFDVRWRPDDLGSIEVQVEPGTWLQVPVSDPAFVGKSAAHVQLAAARAEADYAGRKARAEEIRARVYDYIEEITEREAALHAVVSREWSDSVIRRMEDTSLAFLRTSKTIMADGAGLGLHASPVVPAPRPEPTPGSATKTPPRKTSRKSRRKPGRNGEKARAAAAPHPSNPGFPPADDSFLE</sequence>
<evidence type="ECO:0000313" key="3">
    <source>
        <dbReference type="EMBL" id="MCW3783552.1"/>
    </source>
</evidence>
<accession>A0ABT3J7A0</accession>
<organism evidence="3 4">
    <name type="scientific">Defluviimonas salinarum</name>
    <dbReference type="NCBI Taxonomy" id="2992147"/>
    <lineage>
        <taxon>Bacteria</taxon>
        <taxon>Pseudomonadati</taxon>
        <taxon>Pseudomonadota</taxon>
        <taxon>Alphaproteobacteria</taxon>
        <taxon>Rhodobacterales</taxon>
        <taxon>Paracoccaceae</taxon>
        <taxon>Albidovulum</taxon>
    </lineage>
</organism>
<dbReference type="InterPro" id="IPR012337">
    <property type="entry name" value="RNaseH-like_sf"/>
</dbReference>
<evidence type="ECO:0000259" key="2">
    <source>
        <dbReference type="PROSITE" id="PS50994"/>
    </source>
</evidence>
<dbReference type="Proteomes" id="UP001207582">
    <property type="component" value="Unassembled WGS sequence"/>
</dbReference>
<feature type="region of interest" description="Disordered" evidence="1">
    <location>
        <begin position="687"/>
        <end position="748"/>
    </location>
</feature>
<name>A0ABT3J7A0_9RHOB</name>